<dbReference type="GeneTree" id="ENSGT00390000009885"/>
<organism evidence="1 2">
    <name type="scientific">Paramormyrops kingsleyae</name>
    <dbReference type="NCBI Taxonomy" id="1676925"/>
    <lineage>
        <taxon>Eukaryota</taxon>
        <taxon>Metazoa</taxon>
        <taxon>Chordata</taxon>
        <taxon>Craniata</taxon>
        <taxon>Vertebrata</taxon>
        <taxon>Euteleostomi</taxon>
        <taxon>Actinopterygii</taxon>
        <taxon>Neopterygii</taxon>
        <taxon>Teleostei</taxon>
        <taxon>Osteoglossocephala</taxon>
        <taxon>Osteoglossomorpha</taxon>
        <taxon>Osteoglossiformes</taxon>
        <taxon>Mormyridae</taxon>
        <taxon>Paramormyrops</taxon>
    </lineage>
</organism>
<protein>
    <submittedName>
        <fullName evidence="1">FA complementation group B</fullName>
    </submittedName>
</protein>
<dbReference type="GO" id="GO:2000042">
    <property type="term" value="P:negative regulation of double-strand break repair via homologous recombination"/>
    <property type="evidence" value="ECO:0007669"/>
    <property type="project" value="TreeGrafter"/>
</dbReference>
<proteinExistence type="predicted"/>
<dbReference type="PANTHER" id="PTHR28450:SF1">
    <property type="entry name" value="FANCONI ANEMIA GROUP B PROTEIN"/>
    <property type="match status" value="1"/>
</dbReference>
<dbReference type="GO" id="GO:0043240">
    <property type="term" value="C:Fanconi anaemia nuclear complex"/>
    <property type="evidence" value="ECO:0007669"/>
    <property type="project" value="InterPro"/>
</dbReference>
<keyword evidence="2" id="KW-1185">Reference proteome</keyword>
<dbReference type="Proteomes" id="UP000261540">
    <property type="component" value="Unplaced"/>
</dbReference>
<dbReference type="GO" id="GO:0036297">
    <property type="term" value="P:interstrand cross-link repair"/>
    <property type="evidence" value="ECO:0007669"/>
    <property type="project" value="InterPro"/>
</dbReference>
<name>A0A3B3SM54_9TELE</name>
<dbReference type="GO" id="GO:1990414">
    <property type="term" value="P:replication-born double-strand break repair via sister chromatid exchange"/>
    <property type="evidence" value="ECO:0007669"/>
    <property type="project" value="TreeGrafter"/>
</dbReference>
<dbReference type="AlphaFoldDB" id="A0A3B3SM54"/>
<reference evidence="1" key="1">
    <citation type="submission" date="2025-08" db="UniProtKB">
        <authorList>
            <consortium name="Ensembl"/>
        </authorList>
    </citation>
    <scope>IDENTIFICATION</scope>
</reference>
<dbReference type="Ensembl" id="ENSPKIT00000012273.1">
    <property type="protein sequence ID" value="ENSPKIP00000031428.1"/>
    <property type="gene ID" value="ENSPKIG00000011897.1"/>
</dbReference>
<evidence type="ECO:0000313" key="2">
    <source>
        <dbReference type="Proteomes" id="UP000261540"/>
    </source>
</evidence>
<dbReference type="InterPro" id="IPR033333">
    <property type="entry name" value="FANCB"/>
</dbReference>
<accession>A0A3B3SM54</accession>
<sequence>MVSPEEECIRLFALNSDILSVQLAPSFSERQSQSGSELRLRRMFFGREAGHFLVRNESKVLVSKRATSQFGLVTCAPAVDVKNGQVLPCILLKQQKRKTNSFKYTLLTLSCSDSFEPHLEFKLPYEMKDNITIARGPTVLWSHENSIFYTSVEVGEVQQVYVQLLSVCYIGELPIGKRNIMILGSQKPAEKDHDKQPKITWPHQAVGYFLEDGELFDGAWILPHAYISVVKCIFFVSAEQVGDKFQSSLVAATSKNQLVRFETGVPKDICKLPFEEPANVQLADTGLAGCFFLVSFRGGNVCAIWKNSFQVAHCWEGVSSLHVDDFVGRGTDQILLLFEKHEPAEGALANFVITDLGDMTYNVSYFNIFNVVDDASGAADSLQENYLRMVQALESRLQSGMTSLRDLQRGLEVKDRLLLQSVKALVDAVSGREHVVSRAEQEGLVSLWDEDVEDEGPDERLTAFEPHPLPVEKIWQRVVEDRLVVGAVLTEETASVSLSLLSEDGQGSGVHVLQTHSRMFRFPCPSTVKEPLAKRTKQDRSNSAERLTVTVVTDLAPLVACGSIQCAVLLHNGCSQGGTFAKLCGHVSLDIQDVAQGKYCPHLVNCCKSRAQLLQVLDSLCRSLPPSCEVQPIQGKAAEELVLVLASSLEREALTLRDGVSSLLSAASMAAQGGAQEYEKVQPMDDLQAHRIEMERDRERSRSVWSPLVEVEQYRGLSTAVSQFGLEGDLVAYSLGEVLYTPHAVCQG</sequence>
<reference evidence="1" key="2">
    <citation type="submission" date="2025-09" db="UniProtKB">
        <authorList>
            <consortium name="Ensembl"/>
        </authorList>
    </citation>
    <scope>IDENTIFICATION</scope>
</reference>
<dbReference type="PANTHER" id="PTHR28450">
    <property type="entry name" value="FANCONI ANEMIA GROUP B PROTEIN"/>
    <property type="match status" value="1"/>
</dbReference>
<evidence type="ECO:0000313" key="1">
    <source>
        <dbReference type="Ensembl" id="ENSPKIP00000031428.1"/>
    </source>
</evidence>
<dbReference type="GO" id="GO:1905168">
    <property type="term" value="P:positive regulation of double-strand break repair via homologous recombination"/>
    <property type="evidence" value="ECO:0007669"/>
    <property type="project" value="TreeGrafter"/>
</dbReference>